<gene>
    <name evidence="2" type="ORF">Arub01_44670</name>
</gene>
<keyword evidence="3" id="KW-1185">Reference proteome</keyword>
<dbReference type="InterPro" id="IPR016040">
    <property type="entry name" value="NAD(P)-bd_dom"/>
</dbReference>
<evidence type="ECO:0000313" key="3">
    <source>
        <dbReference type="Proteomes" id="UP001165124"/>
    </source>
</evidence>
<evidence type="ECO:0000313" key="2">
    <source>
        <dbReference type="EMBL" id="GLW66223.1"/>
    </source>
</evidence>
<dbReference type="Gene3D" id="3.90.25.10">
    <property type="entry name" value="UDP-galactose 4-epimerase, domain 1"/>
    <property type="match status" value="1"/>
</dbReference>
<dbReference type="Proteomes" id="UP001165124">
    <property type="component" value="Unassembled WGS sequence"/>
</dbReference>
<dbReference type="PANTHER" id="PTHR47129">
    <property type="entry name" value="QUINONE OXIDOREDUCTASE 2"/>
    <property type="match status" value="1"/>
</dbReference>
<proteinExistence type="predicted"/>
<protein>
    <submittedName>
        <fullName evidence="2">NAD(P)-dependent oxidoreductase</fullName>
    </submittedName>
</protein>
<dbReference type="Pfam" id="PF13460">
    <property type="entry name" value="NAD_binding_10"/>
    <property type="match status" value="1"/>
</dbReference>
<reference evidence="2" key="1">
    <citation type="submission" date="2023-02" db="EMBL/GenBank/DDBJ databases">
        <title>Actinomadura rubrobrunea NBRC 14622.</title>
        <authorList>
            <person name="Ichikawa N."/>
            <person name="Sato H."/>
            <person name="Tonouchi N."/>
        </authorList>
    </citation>
    <scope>NUCLEOTIDE SEQUENCE</scope>
    <source>
        <strain evidence="2">NBRC 14622</strain>
    </source>
</reference>
<dbReference type="EMBL" id="BSRZ01000013">
    <property type="protein sequence ID" value="GLW66223.1"/>
    <property type="molecule type" value="Genomic_DNA"/>
</dbReference>
<dbReference type="AlphaFoldDB" id="A0A9W6Q0A6"/>
<dbReference type="SUPFAM" id="SSF51735">
    <property type="entry name" value="NAD(P)-binding Rossmann-fold domains"/>
    <property type="match status" value="1"/>
</dbReference>
<feature type="domain" description="NAD(P)-binding" evidence="1">
    <location>
        <begin position="6"/>
        <end position="185"/>
    </location>
</feature>
<dbReference type="InterPro" id="IPR052718">
    <property type="entry name" value="NmrA-type_oxidoreductase"/>
</dbReference>
<organism evidence="2 3">
    <name type="scientific">Actinomadura rubrobrunea</name>
    <dbReference type="NCBI Taxonomy" id="115335"/>
    <lineage>
        <taxon>Bacteria</taxon>
        <taxon>Bacillati</taxon>
        <taxon>Actinomycetota</taxon>
        <taxon>Actinomycetes</taxon>
        <taxon>Streptosporangiales</taxon>
        <taxon>Thermomonosporaceae</taxon>
        <taxon>Actinomadura</taxon>
    </lineage>
</organism>
<dbReference type="InterPro" id="IPR036291">
    <property type="entry name" value="NAD(P)-bd_dom_sf"/>
</dbReference>
<dbReference type="Gene3D" id="3.40.50.720">
    <property type="entry name" value="NAD(P)-binding Rossmann-like Domain"/>
    <property type="match status" value="1"/>
</dbReference>
<dbReference type="CDD" id="cd05269">
    <property type="entry name" value="TMR_SDR_a"/>
    <property type="match status" value="1"/>
</dbReference>
<evidence type="ECO:0000259" key="1">
    <source>
        <dbReference type="Pfam" id="PF13460"/>
    </source>
</evidence>
<dbReference type="PANTHER" id="PTHR47129:SF1">
    <property type="entry name" value="NMRA-LIKE DOMAIN-CONTAINING PROTEIN"/>
    <property type="match status" value="1"/>
</dbReference>
<comment type="caution">
    <text evidence="2">The sequence shown here is derived from an EMBL/GenBank/DDBJ whole genome shotgun (WGS) entry which is preliminary data.</text>
</comment>
<sequence>MITVTGATGKLGRLAVEALLERGVPAERIVAAVRTPDKAADLAERGVQVRRADYDAPDTLASALAGTRRLLFISGSEVGRRVPQHRNVVEAAVAAGVELIAYTGILNCDTTRMTLAEEHRATEAVIRESGLPYAFLRNGWYFENYTENLAPALESGALVGAAGDGRIAAAARADYAAAAAAVLTEDGHAGKIYELGGDASFTMAELAAELSRQTGREIVYRNLSEEEYAKALVSAGLPEPYAKALADSDTGVARGDLTTDSGHLRALIGRPTTSLADAVAAALKD</sequence>
<accession>A0A9W6Q0A6</accession>
<name>A0A9W6Q0A6_9ACTN</name>